<organism evidence="1 2">
    <name type="scientific">Klebsiella phage Miami</name>
    <dbReference type="NCBI Taxonomy" id="2767581"/>
    <lineage>
        <taxon>Viruses</taxon>
        <taxon>Duplodnaviria</taxon>
        <taxon>Heunggongvirae</taxon>
        <taxon>Uroviricota</taxon>
        <taxon>Caudoviricetes</taxon>
        <taxon>Chimalliviridae</taxon>
        <taxon>Miamivirus</taxon>
        <taxon>Miamivirus miami</taxon>
    </lineage>
</organism>
<dbReference type="Proteomes" id="UP000662782">
    <property type="component" value="Segment"/>
</dbReference>
<reference evidence="1 2" key="1">
    <citation type="submission" date="2020-07" db="EMBL/GenBank/DDBJ databases">
        <title>Complete genome sequence of Klebsiella pneumoniae phage Miami.</title>
        <authorList>
            <person name="Mora D.A."/>
            <person name="Lessor L."/>
            <person name="Gill J."/>
            <person name="Liu M."/>
        </authorList>
    </citation>
    <scope>NUCLEOTIDE SEQUENCE [LARGE SCALE GENOMIC DNA]</scope>
</reference>
<evidence type="ECO:0008006" key="3">
    <source>
        <dbReference type="Google" id="ProtNLM"/>
    </source>
</evidence>
<keyword evidence="2" id="KW-1185">Reference proteome</keyword>
<sequence>MSYSYSDLEKISNNPTRVIPNVLSMIEDAWSGKNIAFNSPTHPFITAMDMIVGEAYTLLSRHSDAAAQMYKNQARNMSDLSRNLSDEEWYGLLGVPSSTTMAYLIPVSEIKRLAVDYQEEDGAVVNKYRKLLVPKDTRILVNSTYFSIENGFEIRLMEHGGHSVVYDSTVNNPLNPISENVLDTDYVVISNVKFLRILVPVRQLNNTPKFNIATTAASGLAKDTFYFSNYLYAIRAFITYSDGSTAEMAISYNKANFDTTVPTLVISLDNDNGSFTYEVPVAYITSGLGVGKIALYVYTTVGYYEQDLKTISVADHTPEYLDYNYDNNQLGVYSSPLLSANNQAWITVNAVTGGANPRSFESVRRASIYGNRRDSLPITPNQYSYNIEDRGYDEVLSIDYITNRLYKASRDLPAQSNKDGMVSSMNTYIGSILQSAEDLVATGMVFDNGERITIPSRTVFDISKTTTRIVPLTELTAIQNSGFEAISNYVNGNALVYTPFHYVMDLTDNQASLRMYRMDSPTGNYQRFLYENTNLGIELGVSSINVSVTKTGYVFTLVCKSGKEYKALEDSEVGAQLCFTPANAAALASVKGELVGVNSSGERIWQFVLSSNFDIDNNDLLYLNNLTQYDADANNIPSSLTNAFSFLLLKTTDDATNRSDSDNKIASSLFSADMQAIIETQWNITLGQSLDYMYTRIRPITGDARYQKYTYNVPDTYDKDYPQRDAEGKLVLGNDGLPIFLHKKGDPILDAQGNPTYKYLIGDFVKDADGNNVEVEPRKLQYSFDFLGFDGSYFFTTDTYDKDFDESTKTYLTDNIKQDMTAINNRSLDETKVKFLPKAKIGNIDVIINADIETTIRSDLSFSITVYLTKNGYESDALQTSLANTYPETINNMLANSTISNSSLISALKDISGDDVVDIKLESFAGSTSIDVISNKDATTGFSIRKVLNNNNNTLLTIAEDITLNFKLHKS</sequence>
<proteinExistence type="predicted"/>
<name>A0A873WJC1_9CAUD</name>
<gene>
    <name evidence="1" type="ORF">CPT_Miami_017</name>
</gene>
<evidence type="ECO:0000313" key="1">
    <source>
        <dbReference type="EMBL" id="QPB09112.1"/>
    </source>
</evidence>
<protein>
    <recommendedName>
        <fullName evidence="3">Baseplate wedge protein</fullName>
    </recommendedName>
</protein>
<dbReference type="EMBL" id="MT701590">
    <property type="protein sequence ID" value="QPB09112.1"/>
    <property type="molecule type" value="Genomic_DNA"/>
</dbReference>
<accession>A0A873WJC1</accession>
<evidence type="ECO:0000313" key="2">
    <source>
        <dbReference type="Proteomes" id="UP000662782"/>
    </source>
</evidence>